<dbReference type="GO" id="GO:0010333">
    <property type="term" value="F:terpene synthase activity"/>
    <property type="evidence" value="ECO:0007669"/>
    <property type="project" value="InterPro"/>
</dbReference>
<dbReference type="AlphaFoldDB" id="A0AA96V912"/>
<sequence>MSITGNLAKDNYVEFDDIDVGSYKLKWSSFVTVGEQYINEHEDGAFADSLAWLQSIKAIKTPKYLNTIKTCAFERLMSRTYPFADHEGLRAAIDLNIMTNLLDDYSDVVEATDQVSMQFVTKDERNVISVLRGERWTGDDSSIACIMQSLMDQCSRFNQGWIDLMRQEYVHYLQANALERMNRRKGKKLTWSMFENTRYYASCVLCFLYMSAAMVCTGDPADVLSTPHILIMTRLVVNHVSWFNDIIGVNKEKKEAVNNNIVFVMESKKGQTWEGAVQDSVKRVNEECETFLELEAELHESGLLEDNEDALNYIEVLKYWIRGSMDWHFESGRYRVNTEK</sequence>
<proteinExistence type="inferred from homology"/>
<name>A0AA96V912_9FLOR</name>
<comment type="similarity">
    <text evidence="1 2">Belongs to the terpene synthase family.</text>
</comment>
<dbReference type="InterPro" id="IPR008949">
    <property type="entry name" value="Isoprenoid_synthase_dom_sf"/>
</dbReference>
<evidence type="ECO:0000313" key="3">
    <source>
        <dbReference type="EMBL" id="WNY22660.1"/>
    </source>
</evidence>
<keyword evidence="2" id="KW-0460">Magnesium</keyword>
<keyword evidence="2" id="KW-0479">Metal-binding</keyword>
<evidence type="ECO:0000256" key="2">
    <source>
        <dbReference type="RuleBase" id="RU366034"/>
    </source>
</evidence>
<reference evidence="3" key="1">
    <citation type="submission" date="2023-09" db="EMBL/GenBank/DDBJ databases">
        <title>Biosynthesis of haloterpenoids in red algae via microbial-like type I terpene synthases.</title>
        <authorList>
            <person name="Steele T.S."/>
            <person name="Burkhardt I."/>
            <person name="Moore M.L."/>
            <person name="de Rond T."/>
            <person name="Michael T.P."/>
            <person name="Moore B.S."/>
        </authorList>
    </citation>
    <scope>NUCLEOTIDE SEQUENCE</scope>
</reference>
<protein>
    <recommendedName>
        <fullName evidence="2">Terpene synthase</fullName>
        <ecNumber evidence="2">4.2.3.-</ecNumber>
    </recommendedName>
</protein>
<comment type="cofactor">
    <cofactor evidence="2">
        <name>Mg(2+)</name>
        <dbReference type="ChEBI" id="CHEBI:18420"/>
    </cofactor>
</comment>
<dbReference type="Pfam" id="PF19086">
    <property type="entry name" value="Terpene_syn_C_2"/>
    <property type="match status" value="1"/>
</dbReference>
<dbReference type="EC" id="4.2.3.-" evidence="2"/>
<accession>A0AA96V912</accession>
<evidence type="ECO:0000256" key="1">
    <source>
        <dbReference type="ARBA" id="ARBA00006333"/>
    </source>
</evidence>
<dbReference type="EMBL" id="OR515535">
    <property type="protein sequence ID" value="WNY22660.1"/>
    <property type="molecule type" value="Genomic_DNA"/>
</dbReference>
<dbReference type="SUPFAM" id="SSF48576">
    <property type="entry name" value="Terpenoid synthases"/>
    <property type="match status" value="1"/>
</dbReference>
<dbReference type="PANTHER" id="PTHR35201">
    <property type="entry name" value="TERPENE SYNTHASE"/>
    <property type="match status" value="1"/>
</dbReference>
<dbReference type="PANTHER" id="PTHR35201:SF4">
    <property type="entry name" value="BETA-PINACENE SYNTHASE-RELATED"/>
    <property type="match status" value="1"/>
</dbReference>
<dbReference type="GO" id="GO:0046872">
    <property type="term" value="F:metal ion binding"/>
    <property type="evidence" value="ECO:0007669"/>
    <property type="project" value="UniProtKB-KW"/>
</dbReference>
<dbReference type="Gene3D" id="1.10.600.10">
    <property type="entry name" value="Farnesyl Diphosphate Synthase"/>
    <property type="match status" value="1"/>
</dbReference>
<organism evidence="3">
    <name type="scientific">Laurencia subopposita</name>
    <dbReference type="NCBI Taxonomy" id="3071698"/>
    <lineage>
        <taxon>Eukaryota</taxon>
        <taxon>Rhodophyta</taxon>
        <taxon>Florideophyceae</taxon>
        <taxon>Rhodymeniophycidae</taxon>
        <taxon>Ceramiales</taxon>
        <taxon>Rhodomelaceae</taxon>
        <taxon>Laurencieae</taxon>
        <taxon>Laurencia</taxon>
    </lineage>
</organism>
<dbReference type="GO" id="GO:0008299">
    <property type="term" value="P:isoprenoid biosynthetic process"/>
    <property type="evidence" value="ECO:0007669"/>
    <property type="project" value="UniProtKB-ARBA"/>
</dbReference>
<keyword evidence="2" id="KW-0456">Lyase</keyword>
<dbReference type="InterPro" id="IPR034686">
    <property type="entry name" value="Terpene_cyclase-like_2"/>
</dbReference>